<evidence type="ECO:0000259" key="1">
    <source>
        <dbReference type="Pfam" id="PF04738"/>
    </source>
</evidence>
<evidence type="ECO:0000313" key="2">
    <source>
        <dbReference type="EMBL" id="GIF87672.1"/>
    </source>
</evidence>
<sequence>MRVDATTESARIKLDQGWQLWTVAALRSAGLPFGRLDALVARAEDLAPGPEREMTLRDAIRRGIEAIVSQEDFRLALTWQNPDAMANWVAGYAASILAGSPVQLDRMDRRGALIARYAQRYCAKNDTIGFFGPVAWAELGGPETVIRGSGALTRASVGLEVWALQAVARAWNSDPALTHVLPVRPDPAVSLTRDGVRRPLRHLMTLSDQARELLDRLTRAGADIPVGRLCGEQDRTTLDELRRTGVLQVGFRVPIDGHPQRHLGAQLTEIADPVVRERLTALLADIEKAQAGVQEAATADELRAAFDAVERSLTAAAGHPVRPVPGLTPGGRTPLYLDCRRDLDAAIGAPELDALAVPMSVLLDAARWLCAEVGQVAHDELARVYRALRPVRDEVTLAELQFAAAHVFSPSCELYAPVTVDFRLRWAEVLPQGTEDASMPADRARQIADIVFQAQGRLWAAARTHSPDVMLRRTADGDLRWVLGELHVALNTLESRVFAAQADDMDALVAAVAADSAVGRVVPVYPASAPEVSSRTYPPLALDPPGAYRYWSYGSDDGHPCGVVSTPATDLVVTEHAGELLATTRRDGWQAPVLECFGEFLTAVVVNMYRIREPRRCAPRIDIGDLTVCRRQWRFRAEEFGTLPTSSREIGQETLRRWAEAQGLPRHVFVKTAAGAKPFYVDFAAPVLVDNLARSIRRLTAEAPVDMVEMLPAPDELWLSDPSGTRYTSELRLVAVDPQPHPSASWKVGEAPDAGLC</sequence>
<dbReference type="Pfam" id="PF04738">
    <property type="entry name" value="Lant_dehydr_N"/>
    <property type="match status" value="1"/>
</dbReference>
<evidence type="ECO:0000313" key="3">
    <source>
        <dbReference type="Proteomes" id="UP000619293"/>
    </source>
</evidence>
<dbReference type="RefSeq" id="WP_191839514.1">
    <property type="nucleotide sequence ID" value="NZ_BAAALB010000007.1"/>
</dbReference>
<proteinExistence type="predicted"/>
<feature type="domain" description="Lantibiotic dehydratase N-terminal" evidence="1">
    <location>
        <begin position="71"/>
        <end position="400"/>
    </location>
</feature>
<protein>
    <submittedName>
        <fullName evidence="2">Lantibiotic dehydratase</fullName>
    </submittedName>
</protein>
<dbReference type="Proteomes" id="UP000619293">
    <property type="component" value="Unassembled WGS sequence"/>
</dbReference>
<dbReference type="AlphaFoldDB" id="A0A8J3NNY9"/>
<name>A0A8J3NNY9_9ACTN</name>
<comment type="caution">
    <text evidence="2">The sequence shown here is derived from an EMBL/GenBank/DDBJ whole genome shotgun (WGS) entry which is preliminary data.</text>
</comment>
<accession>A0A8J3NNY9</accession>
<keyword evidence="3" id="KW-1185">Reference proteome</keyword>
<dbReference type="EMBL" id="BONG01000005">
    <property type="protein sequence ID" value="GIF87672.1"/>
    <property type="molecule type" value="Genomic_DNA"/>
</dbReference>
<gene>
    <name evidence="2" type="ORF">Cch02nite_11160</name>
</gene>
<dbReference type="InterPro" id="IPR006827">
    <property type="entry name" value="Lant_deHydtase_N"/>
</dbReference>
<reference evidence="2 3" key="1">
    <citation type="submission" date="2021-01" db="EMBL/GenBank/DDBJ databases">
        <title>Whole genome shotgun sequence of Catellatospora chokoriensis NBRC 107358.</title>
        <authorList>
            <person name="Komaki H."/>
            <person name="Tamura T."/>
        </authorList>
    </citation>
    <scope>NUCLEOTIDE SEQUENCE [LARGE SCALE GENOMIC DNA]</scope>
    <source>
        <strain evidence="2 3">NBRC 107358</strain>
    </source>
</reference>
<organism evidence="2 3">
    <name type="scientific">Catellatospora chokoriensis</name>
    <dbReference type="NCBI Taxonomy" id="310353"/>
    <lineage>
        <taxon>Bacteria</taxon>
        <taxon>Bacillati</taxon>
        <taxon>Actinomycetota</taxon>
        <taxon>Actinomycetes</taxon>
        <taxon>Micromonosporales</taxon>
        <taxon>Micromonosporaceae</taxon>
        <taxon>Catellatospora</taxon>
    </lineage>
</organism>